<dbReference type="Pfam" id="PF12697">
    <property type="entry name" value="Abhydrolase_6"/>
    <property type="match status" value="1"/>
</dbReference>
<dbReference type="RefSeq" id="WP_203820264.1">
    <property type="nucleotide sequence ID" value="NZ_BAAABP010000002.1"/>
</dbReference>
<dbReference type="GO" id="GO:0016787">
    <property type="term" value="F:hydrolase activity"/>
    <property type="evidence" value="ECO:0007669"/>
    <property type="project" value="UniProtKB-KW"/>
</dbReference>
<dbReference type="InterPro" id="IPR052897">
    <property type="entry name" value="Sec-Metab_Biosynth_Hydrolase"/>
</dbReference>
<feature type="chain" id="PRO_5037433580" evidence="1">
    <location>
        <begin position="31"/>
        <end position="274"/>
    </location>
</feature>
<dbReference type="PANTHER" id="PTHR37017">
    <property type="entry name" value="AB HYDROLASE-1 DOMAIN-CONTAINING PROTEIN-RELATED"/>
    <property type="match status" value="1"/>
</dbReference>
<keyword evidence="1" id="KW-0732">Signal</keyword>
<protein>
    <submittedName>
        <fullName evidence="3">Alpha/beta hydrolase</fullName>
    </submittedName>
</protein>
<gene>
    <name evidence="3" type="ORF">Afe05nite_56790</name>
</gene>
<keyword evidence="3" id="KW-0378">Hydrolase</keyword>
<dbReference type="InterPro" id="IPR000073">
    <property type="entry name" value="AB_hydrolase_1"/>
</dbReference>
<dbReference type="AlphaFoldDB" id="A0A919J742"/>
<evidence type="ECO:0000256" key="1">
    <source>
        <dbReference type="SAM" id="SignalP"/>
    </source>
</evidence>
<comment type="caution">
    <text evidence="3">The sequence shown here is derived from an EMBL/GenBank/DDBJ whole genome shotgun (WGS) entry which is preliminary data.</text>
</comment>
<dbReference type="Proteomes" id="UP000598174">
    <property type="component" value="Unassembled WGS sequence"/>
</dbReference>
<evidence type="ECO:0000313" key="3">
    <source>
        <dbReference type="EMBL" id="GIE13839.1"/>
    </source>
</evidence>
<dbReference type="InterPro" id="IPR029058">
    <property type="entry name" value="AB_hydrolase_fold"/>
</dbReference>
<evidence type="ECO:0000259" key="2">
    <source>
        <dbReference type="Pfam" id="PF12697"/>
    </source>
</evidence>
<name>A0A919J742_9ACTN</name>
<proteinExistence type="predicted"/>
<dbReference type="SUPFAM" id="SSF53474">
    <property type="entry name" value="alpha/beta-Hydrolases"/>
    <property type="match status" value="1"/>
</dbReference>
<feature type="domain" description="AB hydrolase-1" evidence="2">
    <location>
        <begin position="42"/>
        <end position="264"/>
    </location>
</feature>
<dbReference type="EMBL" id="BOMM01000050">
    <property type="protein sequence ID" value="GIE13839.1"/>
    <property type="molecule type" value="Genomic_DNA"/>
</dbReference>
<dbReference type="Gene3D" id="3.40.50.1820">
    <property type="entry name" value="alpha/beta hydrolase"/>
    <property type="match status" value="1"/>
</dbReference>
<reference evidence="3" key="1">
    <citation type="submission" date="2021-01" db="EMBL/GenBank/DDBJ databases">
        <title>Whole genome shotgun sequence of Actinoplanes ferrugineus NBRC 15555.</title>
        <authorList>
            <person name="Komaki H."/>
            <person name="Tamura T."/>
        </authorList>
    </citation>
    <scope>NUCLEOTIDE SEQUENCE</scope>
    <source>
        <strain evidence="3">NBRC 15555</strain>
    </source>
</reference>
<dbReference type="PANTHER" id="PTHR37017:SF11">
    <property type="entry name" value="ESTERASE_LIPASE_THIOESTERASE DOMAIN-CONTAINING PROTEIN"/>
    <property type="match status" value="1"/>
</dbReference>
<accession>A0A919J742</accession>
<keyword evidence="4" id="KW-1185">Reference proteome</keyword>
<evidence type="ECO:0000313" key="4">
    <source>
        <dbReference type="Proteomes" id="UP000598174"/>
    </source>
</evidence>
<sequence>MHITRRAAALTVSTLAVVALLLYVAGAASAGTAGHARVKPTVVLVHGAWADSSSWDGVAARLLDDGYPVEVFPTPLRSLSGDARALREYLGAITGPIVLVGHSYGGAVITNAATGSAAVRALVYVDAFAPAEGQAVISLSGPDSVLANPVITDVFDLVPAGAPVLTTDFYINKALFPSAFANDLPPARGRVLAVTQRPITYGALGEPSGAPAWQTIPSWYEVGTKDKVIPASAQRAMAASIKAHVTVSPTGHLPMVSRPGDVTATIESAARATQ</sequence>
<feature type="signal peptide" evidence="1">
    <location>
        <begin position="1"/>
        <end position="30"/>
    </location>
</feature>
<organism evidence="3 4">
    <name type="scientific">Paractinoplanes ferrugineus</name>
    <dbReference type="NCBI Taxonomy" id="113564"/>
    <lineage>
        <taxon>Bacteria</taxon>
        <taxon>Bacillati</taxon>
        <taxon>Actinomycetota</taxon>
        <taxon>Actinomycetes</taxon>
        <taxon>Micromonosporales</taxon>
        <taxon>Micromonosporaceae</taxon>
        <taxon>Paractinoplanes</taxon>
    </lineage>
</organism>